<name>A0A8J6Y7C4_9BACT</name>
<keyword evidence="3" id="KW-0547">Nucleotide-binding</keyword>
<keyword evidence="2" id="KW-0819">tRNA processing</keyword>
<keyword evidence="4" id="KW-0067">ATP-binding</keyword>
<dbReference type="SUPFAM" id="SSF52402">
    <property type="entry name" value="Adenine nucleotide alpha hydrolases-like"/>
    <property type="match status" value="1"/>
</dbReference>
<dbReference type="Pfam" id="PF01171">
    <property type="entry name" value="ATP_bind_3"/>
    <property type="match status" value="1"/>
</dbReference>
<dbReference type="GO" id="GO:0016879">
    <property type="term" value="F:ligase activity, forming carbon-nitrogen bonds"/>
    <property type="evidence" value="ECO:0007669"/>
    <property type="project" value="InterPro"/>
</dbReference>
<gene>
    <name evidence="6" type="ORF">IFJ97_06365</name>
</gene>
<dbReference type="AlphaFoldDB" id="A0A8J6Y7C4"/>
<evidence type="ECO:0000256" key="4">
    <source>
        <dbReference type="ARBA" id="ARBA00022840"/>
    </source>
</evidence>
<dbReference type="InterPro" id="IPR014729">
    <property type="entry name" value="Rossmann-like_a/b/a_fold"/>
</dbReference>
<dbReference type="PANTHER" id="PTHR43033:SF1">
    <property type="entry name" value="TRNA(ILE)-LYSIDINE SYNTHASE-RELATED"/>
    <property type="match status" value="1"/>
</dbReference>
<dbReference type="PANTHER" id="PTHR43033">
    <property type="entry name" value="TRNA(ILE)-LYSIDINE SYNTHASE-RELATED"/>
    <property type="match status" value="1"/>
</dbReference>
<dbReference type="Gene3D" id="3.40.50.620">
    <property type="entry name" value="HUPs"/>
    <property type="match status" value="1"/>
</dbReference>
<evidence type="ECO:0000313" key="6">
    <source>
        <dbReference type="EMBL" id="MBD3870969.1"/>
    </source>
</evidence>
<dbReference type="EMBL" id="JACXWA010000108">
    <property type="protein sequence ID" value="MBD3870969.1"/>
    <property type="molecule type" value="Genomic_DNA"/>
</dbReference>
<evidence type="ECO:0000313" key="7">
    <source>
        <dbReference type="Proteomes" id="UP000598633"/>
    </source>
</evidence>
<dbReference type="InterPro" id="IPR011063">
    <property type="entry name" value="TilS/TtcA_N"/>
</dbReference>
<evidence type="ECO:0000259" key="5">
    <source>
        <dbReference type="Pfam" id="PF01171"/>
    </source>
</evidence>
<protein>
    <recommendedName>
        <fullName evidence="5">tRNA(Ile)-lysidine/2-thiocytidine synthase N-terminal domain-containing protein</fullName>
    </recommendedName>
</protein>
<keyword evidence="1" id="KW-0436">Ligase</keyword>
<feature type="domain" description="tRNA(Ile)-lysidine/2-thiocytidine synthase N-terminal" evidence="5">
    <location>
        <begin position="2"/>
        <end position="61"/>
    </location>
</feature>
<dbReference type="GO" id="GO:0008033">
    <property type="term" value="P:tRNA processing"/>
    <property type="evidence" value="ECO:0007669"/>
    <property type="project" value="UniProtKB-KW"/>
</dbReference>
<feature type="non-terminal residue" evidence="6">
    <location>
        <position position="1"/>
    </location>
</feature>
<accession>A0A8J6Y7C4</accession>
<sequence>LLRGGGPRALSGIEAATSDGIIRPLLPWSRGEIRSWLDERCIAWRQDSSNSDLDLLRNRVRLDLMPGLESVSPSIRKHLVHLARTLALDEEFIAGELGRRARWIDPWDPQGGIPVVLIHAMPPPLRTRWLHAQTSRIGLERVTRRQSALFGEMIEDGHPRAVTLGGRWRLRLARGHLWLESPTVIDDFDNPITVGETLQLPIPGWQVRMGSTATPPAKVRWSWHSPPDARLRVRNVNLNDRIGIDSSGPRAARILARRLPRHLRSIWPVFCEDDRIYWIPGVWQDEAVEDREGHVVEVMHCEQSAGHI</sequence>
<comment type="caution">
    <text evidence="6">The sequence shown here is derived from an EMBL/GenBank/DDBJ whole genome shotgun (WGS) entry which is preliminary data.</text>
</comment>
<reference evidence="6 7" key="1">
    <citation type="submission" date="2020-08" db="EMBL/GenBank/DDBJ databases">
        <title>Acidobacteriota in marine sediments use diverse sulfur dissimilation pathways.</title>
        <authorList>
            <person name="Wasmund K."/>
        </authorList>
    </citation>
    <scope>NUCLEOTIDE SEQUENCE [LARGE SCALE GENOMIC DNA]</scope>
    <source>
        <strain evidence="6">MAG AM3-A</strain>
    </source>
</reference>
<evidence type="ECO:0000256" key="2">
    <source>
        <dbReference type="ARBA" id="ARBA00022694"/>
    </source>
</evidence>
<dbReference type="Proteomes" id="UP000598633">
    <property type="component" value="Unassembled WGS sequence"/>
</dbReference>
<dbReference type="InterPro" id="IPR012094">
    <property type="entry name" value="tRNA_Ile_lys_synt"/>
</dbReference>
<evidence type="ECO:0000256" key="3">
    <source>
        <dbReference type="ARBA" id="ARBA00022741"/>
    </source>
</evidence>
<evidence type="ECO:0000256" key="1">
    <source>
        <dbReference type="ARBA" id="ARBA00022598"/>
    </source>
</evidence>
<dbReference type="GO" id="GO:0005524">
    <property type="term" value="F:ATP binding"/>
    <property type="evidence" value="ECO:0007669"/>
    <property type="project" value="UniProtKB-KW"/>
</dbReference>
<organism evidence="6 7">
    <name type="scientific">Candidatus Sulfomarinibacter kjeldsenii</name>
    <dbReference type="NCBI Taxonomy" id="2885994"/>
    <lineage>
        <taxon>Bacteria</taxon>
        <taxon>Pseudomonadati</taxon>
        <taxon>Acidobacteriota</taxon>
        <taxon>Thermoanaerobaculia</taxon>
        <taxon>Thermoanaerobaculales</taxon>
        <taxon>Candidatus Sulfomarinibacteraceae</taxon>
        <taxon>Candidatus Sulfomarinibacter</taxon>
    </lineage>
</organism>
<proteinExistence type="predicted"/>
<dbReference type="SUPFAM" id="SSF56037">
    <property type="entry name" value="PheT/TilS domain"/>
    <property type="match status" value="1"/>
</dbReference>